<protein>
    <submittedName>
        <fullName evidence="1">Uncharacterized protein</fullName>
    </submittedName>
</protein>
<dbReference type="AlphaFoldDB" id="A0A383A7K8"/>
<gene>
    <name evidence="1" type="ORF">METZ01_LOCUS455872</name>
</gene>
<feature type="non-terminal residue" evidence="1">
    <location>
        <position position="1"/>
    </location>
</feature>
<reference evidence="1" key="1">
    <citation type="submission" date="2018-05" db="EMBL/GenBank/DDBJ databases">
        <authorList>
            <person name="Lanie J.A."/>
            <person name="Ng W.-L."/>
            <person name="Kazmierczak K.M."/>
            <person name="Andrzejewski T.M."/>
            <person name="Davidsen T.M."/>
            <person name="Wayne K.J."/>
            <person name="Tettelin H."/>
            <person name="Glass J.I."/>
            <person name="Rusch D."/>
            <person name="Podicherti R."/>
            <person name="Tsui H.-C.T."/>
            <person name="Winkler M.E."/>
        </authorList>
    </citation>
    <scope>NUCLEOTIDE SEQUENCE</scope>
</reference>
<sequence>KIKKVFSQKNVSVQVDPKKKSNVVHTVTIKDAILRCAKSDITPGLYSVVNNPQWTWADVFEYYKNKETKIQYKTSADELKKFNGVLWNILKSKKKHLIPIRYYLPSRFDNAIQRKLSIERMMLAISTLKNEEDLFYSSEFSNEPIPGPFVPDLKNTKELLKDHSLDVFNPD</sequence>
<name>A0A383A7K8_9ZZZZ</name>
<accession>A0A383A7K8</accession>
<dbReference type="EMBL" id="UINC01189366">
    <property type="protein sequence ID" value="SVE03018.1"/>
    <property type="molecule type" value="Genomic_DNA"/>
</dbReference>
<evidence type="ECO:0000313" key="1">
    <source>
        <dbReference type="EMBL" id="SVE03018.1"/>
    </source>
</evidence>
<proteinExistence type="predicted"/>
<organism evidence="1">
    <name type="scientific">marine metagenome</name>
    <dbReference type="NCBI Taxonomy" id="408172"/>
    <lineage>
        <taxon>unclassified sequences</taxon>
        <taxon>metagenomes</taxon>
        <taxon>ecological metagenomes</taxon>
    </lineage>
</organism>